<proteinExistence type="predicted"/>
<reference evidence="1 2" key="1">
    <citation type="submission" date="2024-11" db="EMBL/GenBank/DDBJ databases">
        <title>A near-complete genome assembly of Cinchona calisaya.</title>
        <authorList>
            <person name="Lian D.C."/>
            <person name="Zhao X.W."/>
            <person name="Wei L."/>
        </authorList>
    </citation>
    <scope>NUCLEOTIDE SEQUENCE [LARGE SCALE GENOMIC DNA]</scope>
    <source>
        <tissue evidence="1">Nenye</tissue>
    </source>
</reference>
<accession>A0ABD3AP29</accession>
<comment type="caution">
    <text evidence="1">The sequence shown here is derived from an EMBL/GenBank/DDBJ whole genome shotgun (WGS) entry which is preliminary data.</text>
</comment>
<sequence>MESTPLKDNIFVATQVSTCFPSAQRMVSKWPIFQIGRQHYPGNFVIWDDYGFCEEFRARDRTGVGGVLAVDCEIMEFQG</sequence>
<organism evidence="1 2">
    <name type="scientific">Cinchona calisaya</name>
    <dbReference type="NCBI Taxonomy" id="153742"/>
    <lineage>
        <taxon>Eukaryota</taxon>
        <taxon>Viridiplantae</taxon>
        <taxon>Streptophyta</taxon>
        <taxon>Embryophyta</taxon>
        <taxon>Tracheophyta</taxon>
        <taxon>Spermatophyta</taxon>
        <taxon>Magnoliopsida</taxon>
        <taxon>eudicotyledons</taxon>
        <taxon>Gunneridae</taxon>
        <taxon>Pentapetalae</taxon>
        <taxon>asterids</taxon>
        <taxon>lamiids</taxon>
        <taxon>Gentianales</taxon>
        <taxon>Rubiaceae</taxon>
        <taxon>Cinchonoideae</taxon>
        <taxon>Cinchoneae</taxon>
        <taxon>Cinchona</taxon>
    </lineage>
</organism>
<dbReference type="Proteomes" id="UP001630127">
    <property type="component" value="Unassembled WGS sequence"/>
</dbReference>
<dbReference type="AlphaFoldDB" id="A0ABD3AP29"/>
<keyword evidence="2" id="KW-1185">Reference proteome</keyword>
<dbReference type="EMBL" id="JBJUIK010000003">
    <property type="protein sequence ID" value="KAL3532929.1"/>
    <property type="molecule type" value="Genomic_DNA"/>
</dbReference>
<gene>
    <name evidence="1" type="ORF">ACH5RR_006450</name>
</gene>
<name>A0ABD3AP29_9GENT</name>
<evidence type="ECO:0000313" key="2">
    <source>
        <dbReference type="Proteomes" id="UP001630127"/>
    </source>
</evidence>
<evidence type="ECO:0000313" key="1">
    <source>
        <dbReference type="EMBL" id="KAL3532929.1"/>
    </source>
</evidence>
<protein>
    <submittedName>
        <fullName evidence="1">Uncharacterized protein</fullName>
    </submittedName>
</protein>